<reference evidence="1" key="1">
    <citation type="journal article" date="2014" name="Nat. Commun.">
        <title>The tobacco genome sequence and its comparison with those of tomato and potato.</title>
        <authorList>
            <person name="Sierro N."/>
            <person name="Battey J.N."/>
            <person name="Ouadi S."/>
            <person name="Bakaher N."/>
            <person name="Bovet L."/>
            <person name="Willig A."/>
            <person name="Goepfert S."/>
            <person name="Peitsch M.C."/>
            <person name="Ivanov N.V."/>
        </authorList>
    </citation>
    <scope>NUCLEOTIDE SEQUENCE [LARGE SCALE GENOMIC DNA]</scope>
</reference>
<reference evidence="2" key="2">
    <citation type="submission" date="2025-08" db="UniProtKB">
        <authorList>
            <consortium name="RefSeq"/>
        </authorList>
    </citation>
    <scope>IDENTIFICATION</scope>
    <source>
        <tissue evidence="2">Leaf</tissue>
    </source>
</reference>
<gene>
    <name evidence="2" type="primary">LOC107775447</name>
</gene>
<protein>
    <submittedName>
        <fullName evidence="2">Cytochrome P450 76A1-like</fullName>
    </submittedName>
</protein>
<accession>A0AC58SRH1</accession>
<sequence>MEKVPELLPEFPQRLVAVEWTCFAPQPFKANEQWVREFYAILRATKLRNQIMRINGKMVNFRIDAVNQIYRLQEHDMAPFREKDRASSKCAYIKGFEYRNWFAWQVVLVGYQSHLGGSLGCEKINRKRISSSDGRSNTSVIRGGGSGTICGGGQARAYQIRTQKRMQGASQSGVMNKGQLQVVVPEQINEQVVQDAPSPMPIATPIVSLPANVVARLLNIAPQQVVQPAANTGQSKDLKNSAELKPPEFGFAKSWWTSVKRGRQAWLTPITWLEFLAIFMDKVIPLRKRDDMRYKREKVIRFMDGLEHRYRVCPYVDLEVVHNYNSSSLALAPYGTYWRMLRRICTTEMFTNKRINETVHLRRKCIDYMLQWIDKEANSLENGKGVEVSRFVYLASFNMIGNLMLSHDLVDPESKTASDFFTALKKVIEWSGRPNISDIYPCLKWLDLQGLRQKSEHDMGKAVEVASAFVKERMKEQKEGREKKNDFVEVLLEFEGNGKDEPAKLSEHQINIFILEMFIGESETTSSSSEWALTELLHNPEVMTKVKAELSEVVGNRKLEESDIDKLHYMQAVIKGTLRLHPPIPFLLPRRAVQDTRFMGYDIPEDTQVFVNVWAIGRDPEFWEDPLAFRPERFLCSKIDFKGQCYEFIPFGAGRKMCVGLPLANRILHLALGSLLQEFDWELPENITPNSMDMTEKIGITVRKVQPLKAVPIKRRTSYSHKLQ</sequence>
<dbReference type="RefSeq" id="XP_075087568.1">
    <property type="nucleotide sequence ID" value="XM_075231467.1"/>
</dbReference>
<keyword evidence="1" id="KW-1185">Reference proteome</keyword>
<evidence type="ECO:0000313" key="2">
    <source>
        <dbReference type="RefSeq" id="XP_075087568.1"/>
    </source>
</evidence>
<dbReference type="Proteomes" id="UP000790787">
    <property type="component" value="Chromosome 15"/>
</dbReference>
<organism evidence="1 2">
    <name type="scientific">Nicotiana tabacum</name>
    <name type="common">Common tobacco</name>
    <dbReference type="NCBI Taxonomy" id="4097"/>
    <lineage>
        <taxon>Eukaryota</taxon>
        <taxon>Viridiplantae</taxon>
        <taxon>Streptophyta</taxon>
        <taxon>Embryophyta</taxon>
        <taxon>Tracheophyta</taxon>
        <taxon>Spermatophyta</taxon>
        <taxon>Magnoliopsida</taxon>
        <taxon>eudicotyledons</taxon>
        <taxon>Gunneridae</taxon>
        <taxon>Pentapetalae</taxon>
        <taxon>asterids</taxon>
        <taxon>lamiids</taxon>
        <taxon>Solanales</taxon>
        <taxon>Solanaceae</taxon>
        <taxon>Nicotianoideae</taxon>
        <taxon>Nicotianeae</taxon>
        <taxon>Nicotiana</taxon>
    </lineage>
</organism>
<name>A0AC58SRH1_TOBAC</name>
<evidence type="ECO:0000313" key="1">
    <source>
        <dbReference type="Proteomes" id="UP000790787"/>
    </source>
</evidence>
<proteinExistence type="predicted"/>